<proteinExistence type="inferred from homology"/>
<dbReference type="PRINTS" id="PR00704">
    <property type="entry name" value="CALPAIN"/>
</dbReference>
<evidence type="ECO:0000256" key="1">
    <source>
        <dbReference type="ARBA" id="ARBA00007623"/>
    </source>
</evidence>
<evidence type="ECO:0000313" key="10">
    <source>
        <dbReference type="Proteomes" id="UP001165065"/>
    </source>
</evidence>
<evidence type="ECO:0000313" key="9">
    <source>
        <dbReference type="EMBL" id="GMI35447.1"/>
    </source>
</evidence>
<dbReference type="Pfam" id="PF01067">
    <property type="entry name" value="Calpain_III"/>
    <property type="match status" value="1"/>
</dbReference>
<evidence type="ECO:0000259" key="8">
    <source>
        <dbReference type="PROSITE" id="PS50203"/>
    </source>
</evidence>
<dbReference type="GO" id="GO:0006508">
    <property type="term" value="P:proteolysis"/>
    <property type="evidence" value="ECO:0007669"/>
    <property type="project" value="UniProtKB-KW"/>
</dbReference>
<dbReference type="SMART" id="SM00230">
    <property type="entry name" value="CysPc"/>
    <property type="match status" value="1"/>
</dbReference>
<dbReference type="OrthoDB" id="424753at2759"/>
<protein>
    <recommendedName>
        <fullName evidence="8">Calpain catalytic domain-containing protein</fullName>
    </recommendedName>
</protein>
<keyword evidence="3" id="KW-0378">Hydrolase</keyword>
<dbReference type="Pfam" id="PF00648">
    <property type="entry name" value="Peptidase_C2"/>
    <property type="match status" value="1"/>
</dbReference>
<dbReference type="Gene3D" id="3.90.70.10">
    <property type="entry name" value="Cysteine proteinases"/>
    <property type="match status" value="1"/>
</dbReference>
<sequence length="575" mass="63206">MAESYNEYSDDNEAQAKEAAIIEGLGDDGLWEDPHFPASGGSIYKDSSRPPLGFFPVEVIDWSRINQLEVRGMSSPVTMSDEMGYLQQGALNNCYFLSALALLSTKRDLLEALIVSDDNRGRGIYTIKFNKGGRWLYVHVDDRIPCNRSGDPYFSRSSDPQEAWVMILEKAYAKLHGCYESIRGGHVEYSLQDVTGFASSRLRLSEVRFASDVSSGAMWQRVRGRYNGGHILGFSRSRSSDPRSHEGGLLGGHVYPVVEVCELHADATADLEALDVQLVRLVDRWGIGGGGWKGDWSPGSGLWEDYPDIKKIVDKKADVKDSFWISWGDLLKNLNQLFEGYDVPEPATKVLYSGSWISGDVKTGAGGNPSNDSFPQNPQYAFACNEPTTVVITLNQTDQMLTSGLLYASSYTSAIGFCVMKITGTKARSTKFHPKKLAFTSSTFAKVRSVSGTAELMPGRYAVVPCTVEVDAELDFTVEVKSDKGVILENSGDKMSSQDDEESDDEELGEKGEVEGGWLTPNVEDGVEDDDETRGLQSMMLMVGDLATYVREVGGEVKGLEEQCRELEAKIDSAL</sequence>
<dbReference type="InterPro" id="IPR001300">
    <property type="entry name" value="Peptidase_C2_calpain_cat"/>
</dbReference>
<dbReference type="PANTHER" id="PTHR10183:SF379">
    <property type="entry name" value="CALPAIN-5"/>
    <property type="match status" value="1"/>
</dbReference>
<dbReference type="InterPro" id="IPR022684">
    <property type="entry name" value="Calpain_cysteine_protease"/>
</dbReference>
<dbReference type="InterPro" id="IPR038765">
    <property type="entry name" value="Papain-like_cys_pep_sf"/>
</dbReference>
<dbReference type="SUPFAM" id="SSF54001">
    <property type="entry name" value="Cysteine proteinases"/>
    <property type="match status" value="1"/>
</dbReference>
<dbReference type="SUPFAM" id="SSF49758">
    <property type="entry name" value="Calpain large subunit, middle domain (domain III)"/>
    <property type="match status" value="1"/>
</dbReference>
<feature type="region of interest" description="Disordered" evidence="7">
    <location>
        <begin position="489"/>
        <end position="533"/>
    </location>
</feature>
<evidence type="ECO:0000256" key="6">
    <source>
        <dbReference type="PROSITE-ProRule" id="PRU00239"/>
    </source>
</evidence>
<evidence type="ECO:0000256" key="3">
    <source>
        <dbReference type="ARBA" id="ARBA00022801"/>
    </source>
</evidence>
<feature type="active site" evidence="5">
    <location>
        <position position="94"/>
    </location>
</feature>
<dbReference type="PROSITE" id="PS50203">
    <property type="entry name" value="CALPAIN_CAT"/>
    <property type="match status" value="1"/>
</dbReference>
<evidence type="ECO:0000256" key="5">
    <source>
        <dbReference type="PIRSR" id="PIRSR622684-1"/>
    </source>
</evidence>
<keyword evidence="4" id="KW-0788">Thiol protease</keyword>
<dbReference type="EMBL" id="BRYA01000054">
    <property type="protein sequence ID" value="GMI35447.1"/>
    <property type="molecule type" value="Genomic_DNA"/>
</dbReference>
<feature type="domain" description="Calpain catalytic" evidence="8">
    <location>
        <begin position="30"/>
        <end position="337"/>
    </location>
</feature>
<dbReference type="InterPro" id="IPR022683">
    <property type="entry name" value="Calpain_III"/>
</dbReference>
<name>A0A9W7G7V0_9STRA</name>
<keyword evidence="2" id="KW-0645">Protease</keyword>
<feature type="active site" evidence="5">
    <location>
        <position position="253"/>
    </location>
</feature>
<gene>
    <name evidence="9" type="ORF">TrCOL_g6368</name>
</gene>
<dbReference type="Proteomes" id="UP001165065">
    <property type="component" value="Unassembled WGS sequence"/>
</dbReference>
<accession>A0A9W7G7V0</accession>
<comment type="caution">
    <text evidence="6">Lacks conserved residue(s) required for the propagation of feature annotation.</text>
</comment>
<dbReference type="AlphaFoldDB" id="A0A9W7G7V0"/>
<keyword evidence="10" id="KW-1185">Reference proteome</keyword>
<dbReference type="GO" id="GO:0004198">
    <property type="term" value="F:calcium-dependent cysteine-type endopeptidase activity"/>
    <property type="evidence" value="ECO:0007669"/>
    <property type="project" value="InterPro"/>
</dbReference>
<dbReference type="SMART" id="SM00720">
    <property type="entry name" value="calpain_III"/>
    <property type="match status" value="1"/>
</dbReference>
<evidence type="ECO:0000256" key="4">
    <source>
        <dbReference type="ARBA" id="ARBA00022807"/>
    </source>
</evidence>
<dbReference type="Gene3D" id="2.60.120.380">
    <property type="match status" value="1"/>
</dbReference>
<evidence type="ECO:0000256" key="2">
    <source>
        <dbReference type="ARBA" id="ARBA00022670"/>
    </source>
</evidence>
<dbReference type="InterPro" id="IPR036213">
    <property type="entry name" value="Calpain_III_sf"/>
</dbReference>
<evidence type="ECO:0000256" key="7">
    <source>
        <dbReference type="SAM" id="MobiDB-lite"/>
    </source>
</evidence>
<reference evidence="10" key="1">
    <citation type="journal article" date="2023" name="Commun. Biol.">
        <title>Genome analysis of Parmales, the sister group of diatoms, reveals the evolutionary specialization of diatoms from phago-mixotrophs to photoautotrophs.</title>
        <authorList>
            <person name="Ban H."/>
            <person name="Sato S."/>
            <person name="Yoshikawa S."/>
            <person name="Yamada K."/>
            <person name="Nakamura Y."/>
            <person name="Ichinomiya M."/>
            <person name="Sato N."/>
            <person name="Blanc-Mathieu R."/>
            <person name="Endo H."/>
            <person name="Kuwata A."/>
            <person name="Ogata H."/>
        </authorList>
    </citation>
    <scope>NUCLEOTIDE SEQUENCE [LARGE SCALE GENOMIC DNA]</scope>
</reference>
<dbReference type="PANTHER" id="PTHR10183">
    <property type="entry name" value="CALPAIN"/>
    <property type="match status" value="1"/>
</dbReference>
<feature type="compositionally biased region" description="Acidic residues" evidence="7">
    <location>
        <begin position="498"/>
        <end position="508"/>
    </location>
</feature>
<organism evidence="9 10">
    <name type="scientific">Triparma columacea</name>
    <dbReference type="NCBI Taxonomy" id="722753"/>
    <lineage>
        <taxon>Eukaryota</taxon>
        <taxon>Sar</taxon>
        <taxon>Stramenopiles</taxon>
        <taxon>Ochrophyta</taxon>
        <taxon>Bolidophyceae</taxon>
        <taxon>Parmales</taxon>
        <taxon>Triparmaceae</taxon>
        <taxon>Triparma</taxon>
    </lineage>
</organism>
<dbReference type="InterPro" id="IPR022682">
    <property type="entry name" value="Calpain_domain_III"/>
</dbReference>
<comment type="caution">
    <text evidence="9">The sequence shown here is derived from an EMBL/GenBank/DDBJ whole genome shotgun (WGS) entry which is preliminary data.</text>
</comment>
<comment type="similarity">
    <text evidence="1">Belongs to the peptidase C2 family.</text>
</comment>